<sequence length="294" mass="31924">MWKYWRILLLSLTLSAAQPPLLPPQDAAAGELSSPETAETEAGHALNWANLADGLDLAFLVEPEEGQVPVRVTALRLDPDHYEFSLHSVAWDGPTALSIEKWAETLNLTAAVNAGMYLPDGKTNTGYMRRGKDLNNSRIASRYGGFFVCGPRREGLPAAAVLDRSVDDWETLLPDYDVAVQNFRLFGPGGAQVWPENGPVHAVAAVAQDEDGNILFLHCREAVSVHRFVDVLNAHPDLRLRAAIYVEGGSQAAMTLRLPGRNATWAGRNAASLFLGGEDGRSPLPNIIGARPRE</sequence>
<keyword evidence="3" id="KW-0326">Glycosidase</keyword>
<reference evidence="3" key="2">
    <citation type="submission" date="2021-04" db="EMBL/GenBank/DDBJ databases">
        <authorList>
            <person name="Gilroy R."/>
        </authorList>
    </citation>
    <scope>NUCLEOTIDE SEQUENCE</scope>
    <source>
        <strain evidence="3">CHK186-16707</strain>
    </source>
</reference>
<protein>
    <submittedName>
        <fullName evidence="3">Phosphodiester glycosidase family protein</fullName>
    </submittedName>
</protein>
<dbReference type="GO" id="GO:0016798">
    <property type="term" value="F:hydrolase activity, acting on glycosyl bonds"/>
    <property type="evidence" value="ECO:0007669"/>
    <property type="project" value="UniProtKB-KW"/>
</dbReference>
<feature type="chain" id="PRO_5038690997" evidence="1">
    <location>
        <begin position="17"/>
        <end position="294"/>
    </location>
</feature>
<accession>A0A9D2HD99</accession>
<keyword evidence="1" id="KW-0732">Signal</keyword>
<feature type="domain" description="Phosphodiester glycosidase" evidence="2">
    <location>
        <begin position="108"/>
        <end position="262"/>
    </location>
</feature>
<organism evidence="3 4">
    <name type="scientific">Candidatus Mailhella merdigallinarum</name>
    <dbReference type="NCBI Taxonomy" id="2838658"/>
    <lineage>
        <taxon>Bacteria</taxon>
        <taxon>Pseudomonadati</taxon>
        <taxon>Thermodesulfobacteriota</taxon>
        <taxon>Desulfovibrionia</taxon>
        <taxon>Desulfovibrionales</taxon>
        <taxon>Desulfovibrionaceae</taxon>
        <taxon>Mailhella</taxon>
    </lineage>
</organism>
<dbReference type="Pfam" id="PF09992">
    <property type="entry name" value="NAGPA"/>
    <property type="match status" value="1"/>
</dbReference>
<name>A0A9D2HD99_9BACT</name>
<dbReference type="Proteomes" id="UP000824225">
    <property type="component" value="Unassembled WGS sequence"/>
</dbReference>
<evidence type="ECO:0000313" key="4">
    <source>
        <dbReference type="Proteomes" id="UP000824225"/>
    </source>
</evidence>
<dbReference type="EMBL" id="DXAN01000007">
    <property type="protein sequence ID" value="HJA08307.1"/>
    <property type="molecule type" value="Genomic_DNA"/>
</dbReference>
<keyword evidence="3" id="KW-0378">Hydrolase</keyword>
<dbReference type="AlphaFoldDB" id="A0A9D2HD99"/>
<comment type="caution">
    <text evidence="3">The sequence shown here is derived from an EMBL/GenBank/DDBJ whole genome shotgun (WGS) entry which is preliminary data.</text>
</comment>
<dbReference type="InterPro" id="IPR018711">
    <property type="entry name" value="NAGPA"/>
</dbReference>
<feature type="signal peptide" evidence="1">
    <location>
        <begin position="1"/>
        <end position="16"/>
    </location>
</feature>
<proteinExistence type="predicted"/>
<gene>
    <name evidence="3" type="ORF">H9962_03840</name>
</gene>
<reference evidence="3" key="1">
    <citation type="journal article" date="2021" name="PeerJ">
        <title>Extensive microbial diversity within the chicken gut microbiome revealed by metagenomics and culture.</title>
        <authorList>
            <person name="Gilroy R."/>
            <person name="Ravi A."/>
            <person name="Getino M."/>
            <person name="Pursley I."/>
            <person name="Horton D.L."/>
            <person name="Alikhan N.F."/>
            <person name="Baker D."/>
            <person name="Gharbi K."/>
            <person name="Hall N."/>
            <person name="Watson M."/>
            <person name="Adriaenssens E.M."/>
            <person name="Foster-Nyarko E."/>
            <person name="Jarju S."/>
            <person name="Secka A."/>
            <person name="Antonio M."/>
            <person name="Oren A."/>
            <person name="Chaudhuri R.R."/>
            <person name="La Ragione R."/>
            <person name="Hildebrand F."/>
            <person name="Pallen M.J."/>
        </authorList>
    </citation>
    <scope>NUCLEOTIDE SEQUENCE</scope>
    <source>
        <strain evidence="3">CHK186-16707</strain>
    </source>
</reference>
<evidence type="ECO:0000256" key="1">
    <source>
        <dbReference type="SAM" id="SignalP"/>
    </source>
</evidence>
<evidence type="ECO:0000259" key="2">
    <source>
        <dbReference type="Pfam" id="PF09992"/>
    </source>
</evidence>
<evidence type="ECO:0000313" key="3">
    <source>
        <dbReference type="EMBL" id="HJA08307.1"/>
    </source>
</evidence>